<keyword evidence="3" id="KW-1185">Reference proteome</keyword>
<reference evidence="2 3" key="1">
    <citation type="journal article" date="2015" name="Sci. Rep.">
        <title>Chromosome-level genome map provides insights into diverse defense mechanisms in the medicinal fungus Ganoderma sinense.</title>
        <authorList>
            <person name="Zhu Y."/>
            <person name="Xu J."/>
            <person name="Sun C."/>
            <person name="Zhou S."/>
            <person name="Xu H."/>
            <person name="Nelson D.R."/>
            <person name="Qian J."/>
            <person name="Song J."/>
            <person name="Luo H."/>
            <person name="Xiang L."/>
            <person name="Li Y."/>
            <person name="Xu Z."/>
            <person name="Ji A."/>
            <person name="Wang L."/>
            <person name="Lu S."/>
            <person name="Hayward A."/>
            <person name="Sun W."/>
            <person name="Li X."/>
            <person name="Schwartz D.C."/>
            <person name="Wang Y."/>
            <person name="Chen S."/>
        </authorList>
    </citation>
    <scope>NUCLEOTIDE SEQUENCE [LARGE SCALE GENOMIC DNA]</scope>
    <source>
        <strain evidence="2 3">ZZ0214-1</strain>
    </source>
</reference>
<evidence type="ECO:0000313" key="2">
    <source>
        <dbReference type="EMBL" id="PIL23494.1"/>
    </source>
</evidence>
<name>A0A2G8RPQ4_9APHY</name>
<proteinExistence type="predicted"/>
<gene>
    <name evidence="2" type="ORF">GSI_14805</name>
</gene>
<evidence type="ECO:0000313" key="3">
    <source>
        <dbReference type="Proteomes" id="UP000230002"/>
    </source>
</evidence>
<dbReference type="OrthoDB" id="2749676at2759"/>
<comment type="caution">
    <text evidence="2">The sequence shown here is derived from an EMBL/GenBank/DDBJ whole genome shotgun (WGS) entry which is preliminary data.</text>
</comment>
<evidence type="ECO:0000256" key="1">
    <source>
        <dbReference type="SAM" id="SignalP"/>
    </source>
</evidence>
<dbReference type="Proteomes" id="UP000230002">
    <property type="component" value="Unassembled WGS sequence"/>
</dbReference>
<dbReference type="EMBL" id="AYKW01000068">
    <property type="protein sequence ID" value="PIL23494.1"/>
    <property type="molecule type" value="Genomic_DNA"/>
</dbReference>
<keyword evidence="1" id="KW-0732">Signal</keyword>
<dbReference type="Gene3D" id="2.40.160.20">
    <property type="match status" value="1"/>
</dbReference>
<protein>
    <submittedName>
        <fullName evidence="2">Uncharacterized protein</fullName>
    </submittedName>
</protein>
<dbReference type="AlphaFoldDB" id="A0A2G8RPQ4"/>
<organism evidence="2 3">
    <name type="scientific">Ganoderma sinense ZZ0214-1</name>
    <dbReference type="NCBI Taxonomy" id="1077348"/>
    <lineage>
        <taxon>Eukaryota</taxon>
        <taxon>Fungi</taxon>
        <taxon>Dikarya</taxon>
        <taxon>Basidiomycota</taxon>
        <taxon>Agaricomycotina</taxon>
        <taxon>Agaricomycetes</taxon>
        <taxon>Polyporales</taxon>
        <taxon>Polyporaceae</taxon>
        <taxon>Ganoderma</taxon>
    </lineage>
</organism>
<feature type="signal peptide" evidence="1">
    <location>
        <begin position="1"/>
        <end position="23"/>
    </location>
</feature>
<accession>A0A2G8RPQ4</accession>
<sequence length="172" mass="18173">MCFSLSLSSLAAILAATTVMVSAQNPLPTPQFEPLFAGEITLTSGINTTSPFGTRVHYDVSGGNVTDARTGERVATILACADDGIVSNSGIFFPEAVLPLVWDVDGHLASIRVKGIGNLVLATHYAHVETDSPTYSWMNSNFFIIARNATDPTHPVFTIFGISNSSSSSSGY</sequence>
<feature type="chain" id="PRO_5013621001" evidence="1">
    <location>
        <begin position="24"/>
        <end position="172"/>
    </location>
</feature>